<dbReference type="AlphaFoldDB" id="A0A1U6JDB9"/>
<evidence type="ECO:0000313" key="2">
    <source>
        <dbReference type="EMBL" id="SLK18017.1"/>
    </source>
</evidence>
<proteinExistence type="predicted"/>
<name>A0A1U6JDB9_9CLOT</name>
<dbReference type="EMBL" id="LT799839">
    <property type="protein sequence ID" value="SLK18017.1"/>
    <property type="molecule type" value="Genomic_DNA"/>
</dbReference>
<evidence type="ECO:0008006" key="4">
    <source>
        <dbReference type="Google" id="ProtNLM"/>
    </source>
</evidence>
<organism evidence="2 3">
    <name type="scientific">Clostridium chauvoei JF4335</name>
    <dbReference type="NCBI Taxonomy" id="1351755"/>
    <lineage>
        <taxon>Bacteria</taxon>
        <taxon>Bacillati</taxon>
        <taxon>Bacillota</taxon>
        <taxon>Clostridia</taxon>
        <taxon>Eubacteriales</taxon>
        <taxon>Clostridiaceae</taxon>
        <taxon>Clostridium</taxon>
    </lineage>
</organism>
<reference evidence="3" key="1">
    <citation type="submission" date="2017-03" db="EMBL/GenBank/DDBJ databases">
        <authorList>
            <person name="Falquet L."/>
            <person name="Falquet L."/>
        </authorList>
    </citation>
    <scope>NUCLEOTIDE SEQUENCE [LARGE SCALE GENOMIC DNA]</scope>
</reference>
<dbReference type="OrthoDB" id="1938377at2"/>
<evidence type="ECO:0000313" key="3">
    <source>
        <dbReference type="Proteomes" id="UP000190476"/>
    </source>
</evidence>
<evidence type="ECO:0000256" key="1">
    <source>
        <dbReference type="SAM" id="Coils"/>
    </source>
</evidence>
<gene>
    <name evidence="2" type="ORF">CCH01_13640</name>
</gene>
<dbReference type="Proteomes" id="UP000190476">
    <property type="component" value="Chromosome I"/>
</dbReference>
<dbReference type="GeneID" id="66301697"/>
<sequence>MKKDKYTEDDYCDLNKNKICDNCGKCLEEQGVDIRAINIEDIAKTVEENEYLEAELKKALEEAKITENNSQIAQTAEEFLKENESDSEYIDAFDHIEYLEDGDFFDEMNLEELTEEVFPGVRKLKSK</sequence>
<keyword evidence="1" id="KW-0175">Coiled coil</keyword>
<dbReference type="STRING" id="1351755.CCH01_13640"/>
<dbReference type="RefSeq" id="WP_079481360.1">
    <property type="nucleotide sequence ID" value="NZ_CBML010000006.1"/>
</dbReference>
<keyword evidence="3" id="KW-1185">Reference proteome</keyword>
<accession>A0A1U6JDB9</accession>
<protein>
    <recommendedName>
        <fullName evidence="4">Protein containing Zn-finger domain</fullName>
    </recommendedName>
</protein>
<feature type="coiled-coil region" evidence="1">
    <location>
        <begin position="42"/>
        <end position="69"/>
    </location>
</feature>